<evidence type="ECO:0000256" key="1">
    <source>
        <dbReference type="PIRSR" id="PIRSR613078-1"/>
    </source>
</evidence>
<sequence>MILLVRHGEATHHTEHLTGGWTDSNLTNKGQQQISALADFLIKDFSNVNKKIRLLSSDLSRAEESAKIIGKRLGLKVETLPFLREKNNGRAAGLNEKAARNLYVMPASNKELDHRNYPEGETRREFFLRTVQGMQQINDLEHHNFIIVAHKGSIQNIIFSWLGLTIDEVNENNFSFDILPASLTVLGINKWQEHAVFLLNDTSHLRSINEGFGLARFRYGLPR</sequence>
<dbReference type="SUPFAM" id="SSF53254">
    <property type="entry name" value="Phosphoglycerate mutase-like"/>
    <property type="match status" value="1"/>
</dbReference>
<proteinExistence type="predicted"/>
<dbReference type="GO" id="GO:0016791">
    <property type="term" value="F:phosphatase activity"/>
    <property type="evidence" value="ECO:0007669"/>
    <property type="project" value="TreeGrafter"/>
</dbReference>
<dbReference type="EMBL" id="DVNI01000003">
    <property type="protein sequence ID" value="HIU63454.1"/>
    <property type="molecule type" value="Genomic_DNA"/>
</dbReference>
<evidence type="ECO:0000256" key="2">
    <source>
        <dbReference type="PIRSR" id="PIRSR613078-2"/>
    </source>
</evidence>
<evidence type="ECO:0000313" key="3">
    <source>
        <dbReference type="EMBL" id="HIU63454.1"/>
    </source>
</evidence>
<dbReference type="InterPro" id="IPR029033">
    <property type="entry name" value="His_PPase_superfam"/>
</dbReference>
<dbReference type="Proteomes" id="UP000824099">
    <property type="component" value="Unassembled WGS sequence"/>
</dbReference>
<feature type="active site" description="Tele-phosphohistidine intermediate" evidence="1">
    <location>
        <position position="7"/>
    </location>
</feature>
<name>A0A9D1SK49_9FIRM</name>
<dbReference type="Gene3D" id="3.40.50.1240">
    <property type="entry name" value="Phosphoglycerate mutase-like"/>
    <property type="match status" value="1"/>
</dbReference>
<dbReference type="Pfam" id="PF00300">
    <property type="entry name" value="His_Phos_1"/>
    <property type="match status" value="1"/>
</dbReference>
<comment type="caution">
    <text evidence="3">The sequence shown here is derived from an EMBL/GenBank/DDBJ whole genome shotgun (WGS) entry which is preliminary data.</text>
</comment>
<dbReference type="SMART" id="SM00855">
    <property type="entry name" value="PGAM"/>
    <property type="match status" value="1"/>
</dbReference>
<protein>
    <submittedName>
        <fullName evidence="3">Histidine phosphatase family protein</fullName>
    </submittedName>
</protein>
<dbReference type="GO" id="GO:0005737">
    <property type="term" value="C:cytoplasm"/>
    <property type="evidence" value="ECO:0007669"/>
    <property type="project" value="TreeGrafter"/>
</dbReference>
<evidence type="ECO:0000313" key="4">
    <source>
        <dbReference type="Proteomes" id="UP000824099"/>
    </source>
</evidence>
<dbReference type="PANTHER" id="PTHR48100">
    <property type="entry name" value="BROAD-SPECIFICITY PHOSPHATASE YOR283W-RELATED"/>
    <property type="match status" value="1"/>
</dbReference>
<accession>A0A9D1SK49</accession>
<organism evidence="3 4">
    <name type="scientific">Candidatus Avacidaminococcus intestinavium</name>
    <dbReference type="NCBI Taxonomy" id="2840684"/>
    <lineage>
        <taxon>Bacteria</taxon>
        <taxon>Bacillati</taxon>
        <taxon>Bacillota</taxon>
        <taxon>Negativicutes</taxon>
        <taxon>Acidaminococcales</taxon>
        <taxon>Acidaminococcaceae</taxon>
        <taxon>Acidaminococcaceae incertae sedis</taxon>
        <taxon>Candidatus Avacidaminococcus</taxon>
    </lineage>
</organism>
<feature type="binding site" evidence="2">
    <location>
        <position position="61"/>
    </location>
    <ligand>
        <name>substrate</name>
    </ligand>
</feature>
<dbReference type="PANTHER" id="PTHR48100:SF1">
    <property type="entry name" value="HISTIDINE PHOSPHATASE FAMILY PROTEIN-RELATED"/>
    <property type="match status" value="1"/>
</dbReference>
<feature type="active site" description="Proton donor/acceptor" evidence="1">
    <location>
        <position position="85"/>
    </location>
</feature>
<reference evidence="3" key="1">
    <citation type="submission" date="2020-10" db="EMBL/GenBank/DDBJ databases">
        <authorList>
            <person name="Gilroy R."/>
        </authorList>
    </citation>
    <scope>NUCLEOTIDE SEQUENCE</scope>
    <source>
        <strain evidence="3">CHK160-1198</strain>
    </source>
</reference>
<gene>
    <name evidence="3" type="ORF">IAB06_00220</name>
</gene>
<dbReference type="CDD" id="cd07067">
    <property type="entry name" value="HP_PGM_like"/>
    <property type="match status" value="1"/>
</dbReference>
<dbReference type="AlphaFoldDB" id="A0A9D1SK49"/>
<dbReference type="InterPro" id="IPR013078">
    <property type="entry name" value="His_Pase_superF_clade-1"/>
</dbReference>
<dbReference type="InterPro" id="IPR050275">
    <property type="entry name" value="PGM_Phosphatase"/>
</dbReference>
<reference evidence="3" key="2">
    <citation type="journal article" date="2021" name="PeerJ">
        <title>Extensive microbial diversity within the chicken gut microbiome revealed by metagenomics and culture.</title>
        <authorList>
            <person name="Gilroy R."/>
            <person name="Ravi A."/>
            <person name="Getino M."/>
            <person name="Pursley I."/>
            <person name="Horton D.L."/>
            <person name="Alikhan N.F."/>
            <person name="Baker D."/>
            <person name="Gharbi K."/>
            <person name="Hall N."/>
            <person name="Watson M."/>
            <person name="Adriaenssens E.M."/>
            <person name="Foster-Nyarko E."/>
            <person name="Jarju S."/>
            <person name="Secka A."/>
            <person name="Antonio M."/>
            <person name="Oren A."/>
            <person name="Chaudhuri R.R."/>
            <person name="La Ragione R."/>
            <person name="Hildebrand F."/>
            <person name="Pallen M.J."/>
        </authorList>
    </citation>
    <scope>NUCLEOTIDE SEQUENCE</scope>
    <source>
        <strain evidence="3">CHK160-1198</strain>
    </source>
</reference>